<sequence>MINTIVFDFGGVLIDWNPRHLYKNVFTSNQEMEQFLSDICNDEWNLQQDKGRSFSEGISLLKNKYPAHSKNIELFYSQWEEMLNGEISGTVEILKQLKSQYKVYGLTNWSSETFPIALEKFPFLGLFDGIVVSGDEKMIKPDQKFYQLLLERYNLNAANCVFIDDNIKNVNAALTLGFHALHFTNPDKLRSDLQMLDVII</sequence>
<dbReference type="OrthoDB" id="9797415at2"/>
<dbReference type="PANTHER" id="PTHR43611">
    <property type="entry name" value="ALPHA-D-GLUCOSE 1-PHOSPHATE PHOSPHATASE"/>
    <property type="match status" value="1"/>
</dbReference>
<dbReference type="InterPro" id="IPR023198">
    <property type="entry name" value="PGP-like_dom2"/>
</dbReference>
<dbReference type="Proteomes" id="UP000260644">
    <property type="component" value="Unassembled WGS sequence"/>
</dbReference>
<dbReference type="PRINTS" id="PR00413">
    <property type="entry name" value="HADHALOGNASE"/>
</dbReference>
<dbReference type="SFLD" id="SFLDS00003">
    <property type="entry name" value="Haloacid_Dehalogenase"/>
    <property type="match status" value="1"/>
</dbReference>
<dbReference type="Gene3D" id="3.40.50.1000">
    <property type="entry name" value="HAD superfamily/HAD-like"/>
    <property type="match status" value="1"/>
</dbReference>
<protein>
    <submittedName>
        <fullName evidence="1">HAD family phosphatase</fullName>
    </submittedName>
</protein>
<evidence type="ECO:0000313" key="1">
    <source>
        <dbReference type="EMBL" id="RFS19233.1"/>
    </source>
</evidence>
<dbReference type="InterPro" id="IPR036412">
    <property type="entry name" value="HAD-like_sf"/>
</dbReference>
<dbReference type="AlphaFoldDB" id="A0A3E1Y3H9"/>
<dbReference type="SFLD" id="SFLDG01129">
    <property type="entry name" value="C1.5:_HAD__Beta-PGM__Phosphata"/>
    <property type="match status" value="1"/>
</dbReference>
<dbReference type="NCBIfam" id="TIGR01509">
    <property type="entry name" value="HAD-SF-IA-v3"/>
    <property type="match status" value="1"/>
</dbReference>
<proteinExistence type="predicted"/>
<dbReference type="CDD" id="cd02603">
    <property type="entry name" value="HAD_sEH-N_like"/>
    <property type="match status" value="1"/>
</dbReference>
<gene>
    <name evidence="1" type="ORF">DVR12_23635</name>
</gene>
<dbReference type="Gene3D" id="1.10.150.240">
    <property type="entry name" value="Putative phosphatase, domain 2"/>
    <property type="match status" value="1"/>
</dbReference>
<organism evidence="1 2">
    <name type="scientific">Chitinophaga silvatica</name>
    <dbReference type="NCBI Taxonomy" id="2282649"/>
    <lineage>
        <taxon>Bacteria</taxon>
        <taxon>Pseudomonadati</taxon>
        <taxon>Bacteroidota</taxon>
        <taxon>Chitinophagia</taxon>
        <taxon>Chitinophagales</taxon>
        <taxon>Chitinophagaceae</taxon>
        <taxon>Chitinophaga</taxon>
    </lineage>
</organism>
<name>A0A3E1Y3H9_9BACT</name>
<dbReference type="RefSeq" id="WP_116978285.1">
    <property type="nucleotide sequence ID" value="NZ_QPMM01000014.1"/>
</dbReference>
<dbReference type="InterPro" id="IPR023214">
    <property type="entry name" value="HAD_sf"/>
</dbReference>
<evidence type="ECO:0000313" key="2">
    <source>
        <dbReference type="Proteomes" id="UP000260644"/>
    </source>
</evidence>
<reference evidence="1 2" key="1">
    <citation type="submission" date="2018-07" db="EMBL/GenBank/DDBJ databases">
        <title>Chitinophaga K2CV101002-2 sp. nov., isolated from a monsoon evergreen broad-leaved forest soil.</title>
        <authorList>
            <person name="Lv Y."/>
        </authorList>
    </citation>
    <scope>NUCLEOTIDE SEQUENCE [LARGE SCALE GENOMIC DNA]</scope>
    <source>
        <strain evidence="1 2">GDMCC 1.1288</strain>
    </source>
</reference>
<keyword evidence="2" id="KW-1185">Reference proteome</keyword>
<accession>A0A3E1Y3H9</accession>
<dbReference type="InterPro" id="IPR041492">
    <property type="entry name" value="HAD_2"/>
</dbReference>
<dbReference type="Pfam" id="PF13419">
    <property type="entry name" value="HAD_2"/>
    <property type="match status" value="1"/>
</dbReference>
<dbReference type="PANTHER" id="PTHR43611:SF3">
    <property type="entry name" value="FLAVIN MONONUCLEOTIDE HYDROLASE 1, CHLOROPLATIC"/>
    <property type="match status" value="1"/>
</dbReference>
<dbReference type="EMBL" id="QPMM01000014">
    <property type="protein sequence ID" value="RFS19233.1"/>
    <property type="molecule type" value="Genomic_DNA"/>
</dbReference>
<dbReference type="InterPro" id="IPR006439">
    <property type="entry name" value="HAD-SF_hydro_IA"/>
</dbReference>
<dbReference type="SUPFAM" id="SSF56784">
    <property type="entry name" value="HAD-like"/>
    <property type="match status" value="1"/>
</dbReference>
<comment type="caution">
    <text evidence="1">The sequence shown here is derived from an EMBL/GenBank/DDBJ whole genome shotgun (WGS) entry which is preliminary data.</text>
</comment>